<evidence type="ECO:0000313" key="1">
    <source>
        <dbReference type="EnsemblMetazoa" id="BGLB019929-PB"/>
    </source>
</evidence>
<reference evidence="1" key="1">
    <citation type="submission" date="2020-05" db="UniProtKB">
        <authorList>
            <consortium name="EnsemblMetazoa"/>
        </authorList>
    </citation>
    <scope>IDENTIFICATION</scope>
    <source>
        <strain evidence="1">BB02</strain>
    </source>
</reference>
<sequence length="600" mass="69684">MNLIFFDMCTQLAHVSKVIVCLTDSFRDSPYCRTVAELALINKKKTQVIKLKNSFNLGGWLASKYNVHSTLEFADDASQENCLKNLFKWLSKEQRGMKRHLPPELSVDKRVRGEKDTEKEFCLASLEYIAKASCTDLTFNNKTFSFDENNIALLEMRTAIKNVNPLIDMQLEENKDAISLALLIKCFVKKIMKEVHFEVVDTMEQQELFKEIQESVNNILYFPEKLKTTFIESLTSRIKDKSKLHTKSENRNKLINVEACEYQCAIFGFNENFVFRLSNLGPMGLEHGNILYFFSTWLESYWQEMLSETNHNPYDHESNFKKLGINSDVSEILSRSIKMNVREMQTSLYWAKSYLKTVWFSHPLISQCNNEFLPTEVDKWIECREIIEKRQIELSNKTAIGHIKLFRASKQSKLTDLAVKREYCIENKNVYYHGTEQYCLYGERGKDGILSKGIDLRKGNGKQDFSHRCGFYLSDTLDAAREWGGNKSPNDHCVIVFAIPEELLSAERQGGLDVTRDDEKWGRVVDYFRNGESNTESNFDDSELNEINNAKFIKGNISKRDKSAYTINNIVVRQICLKEKEYAKRIESCIRAIIFYHTEN</sequence>
<protein>
    <submittedName>
        <fullName evidence="1">Uncharacterized protein</fullName>
    </submittedName>
</protein>
<name>A0A2C9KI19_BIOGL</name>
<dbReference type="AlphaFoldDB" id="A0A2C9KI19"/>
<dbReference type="VEuPathDB" id="VectorBase:BGLB019929"/>
<accession>A0A2C9KI19</accession>
<dbReference type="VEuPathDB" id="VectorBase:BGLAX_031396"/>
<gene>
    <name evidence="1" type="primary">106059703</name>
</gene>
<dbReference type="Proteomes" id="UP000076420">
    <property type="component" value="Unassembled WGS sequence"/>
</dbReference>
<organism evidence="1 2">
    <name type="scientific">Biomphalaria glabrata</name>
    <name type="common">Bloodfluke planorb</name>
    <name type="synonym">Freshwater snail</name>
    <dbReference type="NCBI Taxonomy" id="6526"/>
    <lineage>
        <taxon>Eukaryota</taxon>
        <taxon>Metazoa</taxon>
        <taxon>Spiralia</taxon>
        <taxon>Lophotrochozoa</taxon>
        <taxon>Mollusca</taxon>
        <taxon>Gastropoda</taxon>
        <taxon>Heterobranchia</taxon>
        <taxon>Euthyneura</taxon>
        <taxon>Panpulmonata</taxon>
        <taxon>Hygrophila</taxon>
        <taxon>Lymnaeoidea</taxon>
        <taxon>Planorbidae</taxon>
        <taxon>Biomphalaria</taxon>
    </lineage>
</organism>
<dbReference type="EnsemblMetazoa" id="BGLB019929-RB">
    <property type="protein sequence ID" value="BGLB019929-PB"/>
    <property type="gene ID" value="BGLB019929"/>
</dbReference>
<dbReference type="OrthoDB" id="6080426at2759"/>
<dbReference type="KEGG" id="bgt:106059703"/>
<evidence type="ECO:0000313" key="2">
    <source>
        <dbReference type="Proteomes" id="UP000076420"/>
    </source>
</evidence>
<proteinExistence type="predicted"/>